<dbReference type="STRING" id="80876.SAMN05421779_101743"/>
<dbReference type="InterPro" id="IPR051309">
    <property type="entry name" value="ABCF_ATPase"/>
</dbReference>
<dbReference type="InterPro" id="IPR032524">
    <property type="entry name" value="ABC_tran_C"/>
</dbReference>
<dbReference type="OrthoDB" id="9762369at2"/>
<dbReference type="InterPro" id="IPR043686">
    <property type="entry name" value="Uup"/>
</dbReference>
<keyword evidence="5 11" id="KW-0378">Hydrolase</keyword>
<keyword evidence="3 11" id="KW-0547">Nucleotide-binding</keyword>
<reference evidence="14 15" key="1">
    <citation type="submission" date="2017-01" db="EMBL/GenBank/DDBJ databases">
        <authorList>
            <person name="Mah S.A."/>
            <person name="Swanson W.J."/>
            <person name="Moy G.W."/>
            <person name="Vacquier V.D."/>
        </authorList>
    </citation>
    <scope>NUCLEOTIDE SEQUENCE [LARGE SCALE GENOMIC DNA]</scope>
    <source>
        <strain evidence="14 15">DSM 11589</strain>
    </source>
</reference>
<evidence type="ECO:0000256" key="12">
    <source>
        <dbReference type="SAM" id="MobiDB-lite"/>
    </source>
</evidence>
<evidence type="ECO:0000256" key="2">
    <source>
        <dbReference type="ARBA" id="ARBA00022737"/>
    </source>
</evidence>
<dbReference type="Proteomes" id="UP000185678">
    <property type="component" value="Unassembled WGS sequence"/>
</dbReference>
<evidence type="ECO:0000256" key="11">
    <source>
        <dbReference type="HAMAP-Rule" id="MF_00848"/>
    </source>
</evidence>
<dbReference type="CDD" id="cd03221">
    <property type="entry name" value="ABCF_EF-3"/>
    <property type="match status" value="2"/>
</dbReference>
<evidence type="ECO:0000313" key="14">
    <source>
        <dbReference type="EMBL" id="SIS41977.1"/>
    </source>
</evidence>
<feature type="domain" description="ABC transporter" evidence="13">
    <location>
        <begin position="286"/>
        <end position="505"/>
    </location>
</feature>
<dbReference type="GO" id="GO:0006281">
    <property type="term" value="P:DNA repair"/>
    <property type="evidence" value="ECO:0007669"/>
    <property type="project" value="UniProtKB-KW"/>
</dbReference>
<evidence type="ECO:0000256" key="3">
    <source>
        <dbReference type="ARBA" id="ARBA00022741"/>
    </source>
</evidence>
<dbReference type="GO" id="GO:0043022">
    <property type="term" value="F:ribosome binding"/>
    <property type="evidence" value="ECO:0007669"/>
    <property type="project" value="UniProtKB-UniRule"/>
</dbReference>
<dbReference type="InterPro" id="IPR027417">
    <property type="entry name" value="P-loop_NTPase"/>
</dbReference>
<dbReference type="EC" id="3.6.1.-" evidence="11"/>
<evidence type="ECO:0000256" key="8">
    <source>
        <dbReference type="ARBA" id="ARBA00023204"/>
    </source>
</evidence>
<dbReference type="PANTHER" id="PTHR42855:SF1">
    <property type="entry name" value="ABC TRANSPORTER DOMAIN-CONTAINING PROTEIN"/>
    <property type="match status" value="1"/>
</dbReference>
<evidence type="ECO:0000256" key="6">
    <source>
        <dbReference type="ARBA" id="ARBA00022840"/>
    </source>
</evidence>
<gene>
    <name evidence="11" type="primary">uup</name>
    <name evidence="14" type="ORF">SAMN05421779_101743</name>
</gene>
<keyword evidence="7 11" id="KW-0238">DNA-binding</keyword>
<comment type="catalytic activity">
    <reaction evidence="9 11">
        <text>ATP + H2O = ADP + phosphate + H(+)</text>
        <dbReference type="Rhea" id="RHEA:13065"/>
        <dbReference type="ChEBI" id="CHEBI:15377"/>
        <dbReference type="ChEBI" id="CHEBI:15378"/>
        <dbReference type="ChEBI" id="CHEBI:30616"/>
        <dbReference type="ChEBI" id="CHEBI:43474"/>
        <dbReference type="ChEBI" id="CHEBI:456216"/>
    </reaction>
</comment>
<feature type="compositionally biased region" description="Basic and acidic residues" evidence="12">
    <location>
        <begin position="492"/>
        <end position="520"/>
    </location>
</feature>
<dbReference type="AlphaFoldDB" id="A0A1N7IY94"/>
<organism evidence="14 15">
    <name type="scientific">Insolitispirillum peregrinum</name>
    <dbReference type="NCBI Taxonomy" id="80876"/>
    <lineage>
        <taxon>Bacteria</taxon>
        <taxon>Pseudomonadati</taxon>
        <taxon>Pseudomonadota</taxon>
        <taxon>Alphaproteobacteria</taxon>
        <taxon>Rhodospirillales</taxon>
        <taxon>Novispirillaceae</taxon>
        <taxon>Insolitispirillum</taxon>
    </lineage>
</organism>
<name>A0A1N7IY94_9PROT</name>
<evidence type="ECO:0000256" key="1">
    <source>
        <dbReference type="ARBA" id="ARBA00022490"/>
    </source>
</evidence>
<dbReference type="Gene3D" id="1.10.287.380">
    <property type="entry name" value="Valyl-tRNA synthetase, C-terminal domain"/>
    <property type="match status" value="1"/>
</dbReference>
<dbReference type="InterPro" id="IPR017871">
    <property type="entry name" value="ABC_transporter-like_CS"/>
</dbReference>
<dbReference type="GO" id="GO:0016887">
    <property type="term" value="F:ATP hydrolysis activity"/>
    <property type="evidence" value="ECO:0007669"/>
    <property type="project" value="UniProtKB-UniRule"/>
</dbReference>
<keyword evidence="6 11" id="KW-0067">ATP-binding</keyword>
<dbReference type="Pfam" id="PF00005">
    <property type="entry name" value="ABC_tran"/>
    <property type="match status" value="2"/>
</dbReference>
<comment type="similarity">
    <text evidence="10 11">Belongs to the ABC transporter superfamily. ABCF family. Uup subfamily.</text>
</comment>
<keyword evidence="1 11" id="KW-0963">Cytoplasm</keyword>
<evidence type="ECO:0000256" key="7">
    <source>
        <dbReference type="ARBA" id="ARBA00023125"/>
    </source>
</evidence>
<keyword evidence="2 11" id="KW-0677">Repeat</keyword>
<evidence type="ECO:0000256" key="4">
    <source>
        <dbReference type="ARBA" id="ARBA00022763"/>
    </source>
</evidence>
<proteinExistence type="inferred from homology"/>
<dbReference type="Pfam" id="PF16326">
    <property type="entry name" value="ABC_tran_CTD"/>
    <property type="match status" value="1"/>
</dbReference>
<dbReference type="PROSITE" id="PS00211">
    <property type="entry name" value="ABC_TRANSPORTER_1"/>
    <property type="match status" value="2"/>
</dbReference>
<dbReference type="SMART" id="SM00382">
    <property type="entry name" value="AAA"/>
    <property type="match status" value="2"/>
</dbReference>
<dbReference type="HAMAP" id="MF_00848">
    <property type="entry name" value="Uup"/>
    <property type="match status" value="1"/>
</dbReference>
<dbReference type="InterPro" id="IPR037118">
    <property type="entry name" value="Val-tRNA_synth_C_sf"/>
</dbReference>
<evidence type="ECO:0000313" key="15">
    <source>
        <dbReference type="Proteomes" id="UP000185678"/>
    </source>
</evidence>
<feature type="binding site" evidence="11">
    <location>
        <begin position="318"/>
        <end position="325"/>
    </location>
    <ligand>
        <name>ATP</name>
        <dbReference type="ChEBI" id="CHEBI:30616"/>
        <label>2</label>
    </ligand>
</feature>
<evidence type="ECO:0000256" key="5">
    <source>
        <dbReference type="ARBA" id="ARBA00022801"/>
    </source>
</evidence>
<comment type="function">
    <text evidence="11">Probably plays a role in ribosome assembly or function. May be involved in resolution of branched DNA intermediates that result from template switching in postreplication gaps. Binds DNA and has ATPase activity.</text>
</comment>
<dbReference type="FunFam" id="3.40.50.300:FF:000309">
    <property type="entry name" value="ABC transporter ATP-binding protein"/>
    <property type="match status" value="1"/>
</dbReference>
<dbReference type="Gene3D" id="3.40.50.300">
    <property type="entry name" value="P-loop containing nucleotide triphosphate hydrolases"/>
    <property type="match status" value="2"/>
</dbReference>
<feature type="region of interest" description="Disordered" evidence="12">
    <location>
        <begin position="488"/>
        <end position="530"/>
    </location>
</feature>
<dbReference type="RefSeq" id="WP_076398794.1">
    <property type="nucleotide sequence ID" value="NZ_FTOA01000001.1"/>
</dbReference>
<dbReference type="PROSITE" id="PS50893">
    <property type="entry name" value="ABC_TRANSPORTER_2"/>
    <property type="match status" value="2"/>
</dbReference>
<feature type="domain" description="ABC transporter" evidence="13">
    <location>
        <begin position="8"/>
        <end position="219"/>
    </location>
</feature>
<comment type="subcellular location">
    <subcellularLocation>
        <location evidence="11">Cytoplasm</location>
    </subcellularLocation>
    <text evidence="11">Associates with ribosomes.</text>
</comment>
<protein>
    <recommendedName>
        <fullName evidence="11">ATP-binding protein Uup</fullName>
        <ecNumber evidence="11">3.6.1.-</ecNumber>
    </recommendedName>
</protein>
<dbReference type="EMBL" id="FTOA01000001">
    <property type="protein sequence ID" value="SIS41977.1"/>
    <property type="molecule type" value="Genomic_DNA"/>
</dbReference>
<evidence type="ECO:0000256" key="9">
    <source>
        <dbReference type="ARBA" id="ARBA00049360"/>
    </source>
</evidence>
<dbReference type="GO" id="GO:0005737">
    <property type="term" value="C:cytoplasm"/>
    <property type="evidence" value="ECO:0007669"/>
    <property type="project" value="UniProtKB-SubCell"/>
</dbReference>
<accession>A0A1N7IY94</accession>
<sequence length="606" mass="67025">MAAPPPLLTLRNIRLGFGGNPLFTGVDCSVGRGDRVCLVGRNGSGKSTLLKVMAGLVDAEEGELFLQPGVRIAYLPQEPDPSGYATLHDYVAGGLGDHLDELHKVDILIDEVKLDPHCDPTTLSGGEKRRAAIARILVGEPDILLLDEPTNHLDLPTIQWLEEKLLAYRGGFVLISHDRAFLNRLTGVTFWLDRGIVRRLEAGFVQFESWSEDILEREATETAKFDKLIEQEIAWSRQGIKARRTRNMGRMRRLQDMRSERAAMVARTGSVKMDADSGPTSGKLVVEVEGIFKSFEGREILKPFSTRILRGDKLGIIGPNGAGKSTLLKILTGQLQPDGGDVRLGTNLEMVYLDQTRSALDPNRTVWDTLADSGGDSIDVRGRLRHVVSYMRDFLFDDRQARSPVGSLSGGERNRLLLAKALAKSSNFLILDEPTNDLDMDTLDLLQDVLADYDGTLVLVSHDRDFLDRVVTSTIAFEGQGVVREYPGGYADYERQRPKPEAPAKAARSEEKSAGGDKPRGNKPSSAKLSYKHQRALEELPKAMAKLEKEIAALEKTMADPTLFNRNPAEFQKTVDSLTVKKAALAEAEEQWLEIEMLREELENGG</sequence>
<dbReference type="InterPro" id="IPR003439">
    <property type="entry name" value="ABC_transporter-like_ATP-bd"/>
</dbReference>
<dbReference type="SUPFAM" id="SSF52540">
    <property type="entry name" value="P-loop containing nucleoside triphosphate hydrolases"/>
    <property type="match status" value="2"/>
</dbReference>
<keyword evidence="4 11" id="KW-0227">DNA damage</keyword>
<keyword evidence="15" id="KW-1185">Reference proteome</keyword>
<evidence type="ECO:0000256" key="10">
    <source>
        <dbReference type="ARBA" id="ARBA00061478"/>
    </source>
</evidence>
<feature type="binding site" evidence="11">
    <location>
        <begin position="40"/>
        <end position="47"/>
    </location>
    <ligand>
        <name>ATP</name>
        <dbReference type="ChEBI" id="CHEBI:30616"/>
        <label>1</label>
    </ligand>
</feature>
<dbReference type="GO" id="GO:0005524">
    <property type="term" value="F:ATP binding"/>
    <property type="evidence" value="ECO:0007669"/>
    <property type="project" value="UniProtKB-UniRule"/>
</dbReference>
<keyword evidence="8 11" id="KW-0234">DNA repair</keyword>
<evidence type="ECO:0000259" key="13">
    <source>
        <dbReference type="PROSITE" id="PS50893"/>
    </source>
</evidence>
<dbReference type="InterPro" id="IPR003593">
    <property type="entry name" value="AAA+_ATPase"/>
</dbReference>
<dbReference type="GO" id="GO:0003677">
    <property type="term" value="F:DNA binding"/>
    <property type="evidence" value="ECO:0007669"/>
    <property type="project" value="UniProtKB-UniRule"/>
</dbReference>
<dbReference type="PANTHER" id="PTHR42855">
    <property type="entry name" value="ABC TRANSPORTER ATP-BINDING SUBUNIT"/>
    <property type="match status" value="1"/>
</dbReference>